<dbReference type="InterPro" id="IPR036396">
    <property type="entry name" value="Cyt_P450_sf"/>
</dbReference>
<comment type="caution">
    <text evidence="2">The sequence shown here is derived from an EMBL/GenBank/DDBJ whole genome shotgun (WGS) entry which is preliminary data.</text>
</comment>
<dbReference type="SUPFAM" id="SSF48264">
    <property type="entry name" value="Cytochrome P450"/>
    <property type="match status" value="1"/>
</dbReference>
<dbReference type="AlphaFoldDB" id="A0A218WHG9"/>
<organism evidence="2 4">
    <name type="scientific">Punica granatum</name>
    <name type="common">Pomegranate</name>
    <dbReference type="NCBI Taxonomy" id="22663"/>
    <lineage>
        <taxon>Eukaryota</taxon>
        <taxon>Viridiplantae</taxon>
        <taxon>Streptophyta</taxon>
        <taxon>Embryophyta</taxon>
        <taxon>Tracheophyta</taxon>
        <taxon>Spermatophyta</taxon>
        <taxon>Magnoliopsida</taxon>
        <taxon>eudicotyledons</taxon>
        <taxon>Gunneridae</taxon>
        <taxon>Pentapetalae</taxon>
        <taxon>rosids</taxon>
        <taxon>malvids</taxon>
        <taxon>Myrtales</taxon>
        <taxon>Lythraceae</taxon>
        <taxon>Punica</taxon>
    </lineage>
</organism>
<dbReference type="GO" id="GO:0004497">
    <property type="term" value="F:monooxygenase activity"/>
    <property type="evidence" value="ECO:0007669"/>
    <property type="project" value="InterPro"/>
</dbReference>
<sequence>MDLADHTSDSSKEFKELVSQMMVEAGKLNLADYFPLLKRLDPQGVKRRMNGNGRRILNVYGTIIKNRQQDREVSGVVSKNDMLETFLDLSEHKEKGLDIVQIEHFFWSVCSPEFHLVGARMRAPIQRGLGLSTLPGTRRTHVRMSRHLPFYDPKVENRQVNRV</sequence>
<dbReference type="PANTHER" id="PTHR47950">
    <property type="entry name" value="CYTOCHROME P450, FAMILY 76, SUBFAMILY C, POLYPEPTIDE 5-RELATED"/>
    <property type="match status" value="1"/>
</dbReference>
<evidence type="ECO:0000313" key="2">
    <source>
        <dbReference type="EMBL" id="OWM71929.1"/>
    </source>
</evidence>
<dbReference type="EMBL" id="PGOL01007366">
    <property type="protein sequence ID" value="PKI32757.1"/>
    <property type="molecule type" value="Genomic_DNA"/>
</dbReference>
<evidence type="ECO:0000313" key="3">
    <source>
        <dbReference type="EMBL" id="PKI32757.1"/>
    </source>
</evidence>
<accession>A0A218WHG9</accession>
<dbReference type="Proteomes" id="UP000233551">
    <property type="component" value="Unassembled WGS sequence"/>
</dbReference>
<protein>
    <submittedName>
        <fullName evidence="2">Uncharacterized protein</fullName>
    </submittedName>
</protein>
<name>A0A218WHG9_PUNGR</name>
<dbReference type="STRING" id="22663.A0A218WHG9"/>
<keyword evidence="5" id="KW-1185">Reference proteome</keyword>
<evidence type="ECO:0000313" key="5">
    <source>
        <dbReference type="Proteomes" id="UP000233551"/>
    </source>
</evidence>
<dbReference type="Gene3D" id="1.10.630.10">
    <property type="entry name" value="Cytochrome P450"/>
    <property type="match status" value="1"/>
</dbReference>
<evidence type="ECO:0000256" key="1">
    <source>
        <dbReference type="ARBA" id="ARBA00010617"/>
    </source>
</evidence>
<comment type="similarity">
    <text evidence="1">Belongs to the cytochrome P450 family.</text>
</comment>
<dbReference type="Proteomes" id="UP000197138">
    <property type="component" value="Unassembled WGS sequence"/>
</dbReference>
<dbReference type="GO" id="GO:0016705">
    <property type="term" value="F:oxidoreductase activity, acting on paired donors, with incorporation or reduction of molecular oxygen"/>
    <property type="evidence" value="ECO:0007669"/>
    <property type="project" value="InterPro"/>
</dbReference>
<proteinExistence type="inferred from homology"/>
<dbReference type="GO" id="GO:0005506">
    <property type="term" value="F:iron ion binding"/>
    <property type="evidence" value="ECO:0007669"/>
    <property type="project" value="InterPro"/>
</dbReference>
<dbReference type="PANTHER" id="PTHR47950:SF48">
    <property type="entry name" value="CYTOCHROME P450 FAMILY PROTEIN, EXPRESSED"/>
    <property type="match status" value="1"/>
</dbReference>
<dbReference type="EMBL" id="MTKT01004293">
    <property type="protein sequence ID" value="OWM71929.1"/>
    <property type="molecule type" value="Genomic_DNA"/>
</dbReference>
<reference evidence="3 5" key="3">
    <citation type="submission" date="2017-11" db="EMBL/GenBank/DDBJ databases">
        <title>De-novo sequencing of pomegranate (Punica granatum L.) genome.</title>
        <authorList>
            <person name="Akparov Z."/>
            <person name="Amiraslanov A."/>
            <person name="Hajiyeva S."/>
            <person name="Abbasov M."/>
            <person name="Kaur K."/>
            <person name="Hamwieh A."/>
            <person name="Solovyev V."/>
            <person name="Salamov A."/>
            <person name="Braich B."/>
            <person name="Kosarev P."/>
            <person name="Mahmoud A."/>
            <person name="Hajiyev E."/>
            <person name="Babayeva S."/>
            <person name="Izzatullayeva V."/>
            <person name="Mammadov A."/>
            <person name="Mammadov A."/>
            <person name="Sharifova S."/>
            <person name="Ojaghi J."/>
            <person name="Eynullazada K."/>
            <person name="Bayramov B."/>
            <person name="Abdulazimova A."/>
            <person name="Shahmuradov I."/>
        </authorList>
    </citation>
    <scope>NUCLEOTIDE SEQUENCE [LARGE SCALE GENOMIC DNA]</scope>
    <source>
        <strain evidence="3">AG2017</strain>
        <strain evidence="5">cv. AG2017</strain>
        <tissue evidence="3">Leaf</tissue>
    </source>
</reference>
<evidence type="ECO:0000313" key="4">
    <source>
        <dbReference type="Proteomes" id="UP000197138"/>
    </source>
</evidence>
<dbReference type="GO" id="GO:0020037">
    <property type="term" value="F:heme binding"/>
    <property type="evidence" value="ECO:0007669"/>
    <property type="project" value="InterPro"/>
</dbReference>
<reference evidence="2" key="2">
    <citation type="submission" date="2017-06" db="EMBL/GenBank/DDBJ databases">
        <title>The pomegranate genome and the genomics of punicalagin biosynthesis.</title>
        <authorList>
            <person name="Xu C."/>
        </authorList>
    </citation>
    <scope>NUCLEOTIDE SEQUENCE [LARGE SCALE GENOMIC DNA]</scope>
    <source>
        <tissue evidence="2">Fresh leaf</tissue>
    </source>
</reference>
<gene>
    <name evidence="2" type="ORF">CDL15_Pgr017812</name>
    <name evidence="3" type="ORF">CRG98_046853</name>
</gene>
<reference evidence="4" key="1">
    <citation type="journal article" date="2017" name="Plant J.">
        <title>The pomegranate (Punica granatum L.) genome and the genomics of punicalagin biosynthesis.</title>
        <authorList>
            <person name="Qin G."/>
            <person name="Xu C."/>
            <person name="Ming R."/>
            <person name="Tang H."/>
            <person name="Guyot R."/>
            <person name="Kramer E.M."/>
            <person name="Hu Y."/>
            <person name="Yi X."/>
            <person name="Qi Y."/>
            <person name="Xu X."/>
            <person name="Gao Z."/>
            <person name="Pan H."/>
            <person name="Jian J."/>
            <person name="Tian Y."/>
            <person name="Yue Z."/>
            <person name="Xu Y."/>
        </authorList>
    </citation>
    <scope>NUCLEOTIDE SEQUENCE [LARGE SCALE GENOMIC DNA]</scope>
    <source>
        <strain evidence="4">cv. Dabenzi</strain>
    </source>
</reference>